<evidence type="ECO:0000256" key="7">
    <source>
        <dbReference type="SAM" id="Phobius"/>
    </source>
</evidence>
<feature type="transmembrane region" description="Helical" evidence="7">
    <location>
        <begin position="94"/>
        <end position="112"/>
    </location>
</feature>
<evidence type="ECO:0000256" key="2">
    <source>
        <dbReference type="ARBA" id="ARBA00008017"/>
    </source>
</evidence>
<dbReference type="RefSeq" id="WP_326088908.1">
    <property type="nucleotide sequence ID" value="NZ_JARLKZ010000008.1"/>
</dbReference>
<dbReference type="Gene3D" id="3.30.70.100">
    <property type="match status" value="1"/>
</dbReference>
<protein>
    <submittedName>
        <fullName evidence="11">Mechanosensitive ion channel family protein</fullName>
    </submittedName>
</protein>
<sequence length="372" mass="42629">MKLWEWAGDVYHQIRWMDMLIAFGIMFVFFIINRLLVTYVFAFINKKFKAGEQTLMWRQAFEKPLRLFIVLLGVYLGLNYLLPPLWLTAIMLDRWFRSAVIILVGWGLLVLSNQSSFLLEEISKKIRLDDSSMLIPFLSKVLRFVVFVLIITLVASEWGFSINGVVAGMGLGSLALALAAKDTLGNIIGGIVIILEKPFSKGDWILTPSVEGFVDDITFRSTKIRTFADALVTVPNATLSGQPITNWSRMGKRRINFTLNVALDSDRLRLAAATERLERMLREDEKMDPATIMVKFTEFQESSLGIMFYFFTKTTVWAEYLKTRQEVNLMVLEVLEEEGIRLAYPSQRVLLEKMGEENSEYNALQSYSNAEY</sequence>
<dbReference type="InterPro" id="IPR023408">
    <property type="entry name" value="MscS_beta-dom_sf"/>
</dbReference>
<dbReference type="InterPro" id="IPR045042">
    <property type="entry name" value="YnaI-like"/>
</dbReference>
<dbReference type="PANTHER" id="PTHR43634">
    <property type="entry name" value="OW CONDUCTANCE MECHANOSENSITIVE CHANNEL"/>
    <property type="match status" value="1"/>
</dbReference>
<evidence type="ECO:0000256" key="5">
    <source>
        <dbReference type="ARBA" id="ARBA00022989"/>
    </source>
</evidence>
<evidence type="ECO:0000256" key="6">
    <source>
        <dbReference type="ARBA" id="ARBA00023136"/>
    </source>
</evidence>
<feature type="domain" description="Mechanosensitive ion channel MscS" evidence="8">
    <location>
        <begin position="182"/>
        <end position="249"/>
    </location>
</feature>
<evidence type="ECO:0000259" key="10">
    <source>
        <dbReference type="Pfam" id="PF21088"/>
    </source>
</evidence>
<gene>
    <name evidence="11" type="ORF">P4H66_15190</name>
</gene>
<dbReference type="SUPFAM" id="SSF82861">
    <property type="entry name" value="Mechanosensitive channel protein MscS (YggB), transmembrane region"/>
    <property type="match status" value="1"/>
</dbReference>
<dbReference type="EMBL" id="JARLKZ010000008">
    <property type="protein sequence ID" value="MEC0241196.1"/>
    <property type="molecule type" value="Genomic_DNA"/>
</dbReference>
<keyword evidence="3" id="KW-1003">Cell membrane</keyword>
<keyword evidence="6 7" id="KW-0472">Membrane</keyword>
<dbReference type="InterPro" id="IPR011014">
    <property type="entry name" value="MscS_channel_TM-2"/>
</dbReference>
<evidence type="ECO:0000313" key="11">
    <source>
        <dbReference type="EMBL" id="MEC0241196.1"/>
    </source>
</evidence>
<feature type="transmembrane region" description="Helical" evidence="7">
    <location>
        <begin position="20"/>
        <end position="44"/>
    </location>
</feature>
<comment type="caution">
    <text evidence="11">The sequence shown here is derived from an EMBL/GenBank/DDBJ whole genome shotgun (WGS) entry which is preliminary data.</text>
</comment>
<feature type="transmembrane region" description="Helical" evidence="7">
    <location>
        <begin position="160"/>
        <end position="180"/>
    </location>
</feature>
<keyword evidence="12" id="KW-1185">Reference proteome</keyword>
<dbReference type="SUPFAM" id="SSF82689">
    <property type="entry name" value="Mechanosensitive channel protein MscS (YggB), C-terminal domain"/>
    <property type="match status" value="1"/>
</dbReference>
<keyword evidence="5 7" id="KW-1133">Transmembrane helix</keyword>
<dbReference type="InterPro" id="IPR049278">
    <property type="entry name" value="MS_channel_C"/>
</dbReference>
<dbReference type="InterPro" id="IPR010920">
    <property type="entry name" value="LSM_dom_sf"/>
</dbReference>
<evidence type="ECO:0000313" key="12">
    <source>
        <dbReference type="Proteomes" id="UP001344632"/>
    </source>
</evidence>
<dbReference type="Proteomes" id="UP001344632">
    <property type="component" value="Unassembled WGS sequence"/>
</dbReference>
<accession>A0ABU6GSD0</accession>
<dbReference type="Gene3D" id="1.10.287.1260">
    <property type="match status" value="1"/>
</dbReference>
<proteinExistence type="inferred from homology"/>
<evidence type="ECO:0000259" key="9">
    <source>
        <dbReference type="Pfam" id="PF21082"/>
    </source>
</evidence>
<dbReference type="Pfam" id="PF21088">
    <property type="entry name" value="MS_channel_1st"/>
    <property type="match status" value="1"/>
</dbReference>
<dbReference type="Pfam" id="PF00924">
    <property type="entry name" value="MS_channel_2nd"/>
    <property type="match status" value="1"/>
</dbReference>
<feature type="domain" description="Mechanosensitive ion channel transmembrane helices 2/3" evidence="10">
    <location>
        <begin position="140"/>
        <end position="181"/>
    </location>
</feature>
<name>A0ABU6GSD0_9BACL</name>
<comment type="similarity">
    <text evidence="2">Belongs to the MscS (TC 1.A.23) family.</text>
</comment>
<comment type="subcellular location">
    <subcellularLocation>
        <location evidence="1">Cell membrane</location>
        <topology evidence="1">Multi-pass membrane protein</topology>
    </subcellularLocation>
</comment>
<dbReference type="InterPro" id="IPR011066">
    <property type="entry name" value="MscS_channel_C_sf"/>
</dbReference>
<dbReference type="InterPro" id="IPR006685">
    <property type="entry name" value="MscS_channel_2nd"/>
</dbReference>
<keyword evidence="4 7" id="KW-0812">Transmembrane</keyword>
<dbReference type="InterPro" id="IPR049142">
    <property type="entry name" value="MS_channel_1st"/>
</dbReference>
<dbReference type="SUPFAM" id="SSF50182">
    <property type="entry name" value="Sm-like ribonucleoproteins"/>
    <property type="match status" value="1"/>
</dbReference>
<evidence type="ECO:0000256" key="1">
    <source>
        <dbReference type="ARBA" id="ARBA00004651"/>
    </source>
</evidence>
<organism evidence="11 12">
    <name type="scientific">Paenibacillus dokdonensis</name>
    <dbReference type="NCBI Taxonomy" id="2567944"/>
    <lineage>
        <taxon>Bacteria</taxon>
        <taxon>Bacillati</taxon>
        <taxon>Bacillota</taxon>
        <taxon>Bacilli</taxon>
        <taxon>Bacillales</taxon>
        <taxon>Paenibacillaceae</taxon>
        <taxon>Paenibacillus</taxon>
    </lineage>
</organism>
<dbReference type="PANTHER" id="PTHR43634:SF2">
    <property type="entry name" value="LOW CONDUCTANCE MECHANOSENSITIVE CHANNEL YNAI"/>
    <property type="match status" value="1"/>
</dbReference>
<reference evidence="11 12" key="1">
    <citation type="submission" date="2023-03" db="EMBL/GenBank/DDBJ databases">
        <title>Bacillus Genome Sequencing.</title>
        <authorList>
            <person name="Dunlap C."/>
        </authorList>
    </citation>
    <scope>NUCLEOTIDE SEQUENCE [LARGE SCALE GENOMIC DNA]</scope>
    <source>
        <strain evidence="11 12">BD-525</strain>
    </source>
</reference>
<feature type="transmembrane region" description="Helical" evidence="7">
    <location>
        <begin position="133"/>
        <end position="154"/>
    </location>
</feature>
<evidence type="ECO:0000256" key="4">
    <source>
        <dbReference type="ARBA" id="ARBA00022692"/>
    </source>
</evidence>
<dbReference type="Pfam" id="PF21082">
    <property type="entry name" value="MS_channel_3rd"/>
    <property type="match status" value="1"/>
</dbReference>
<evidence type="ECO:0000256" key="3">
    <source>
        <dbReference type="ARBA" id="ARBA00022475"/>
    </source>
</evidence>
<dbReference type="Gene3D" id="2.30.30.60">
    <property type="match status" value="1"/>
</dbReference>
<evidence type="ECO:0000259" key="8">
    <source>
        <dbReference type="Pfam" id="PF00924"/>
    </source>
</evidence>
<feature type="transmembrane region" description="Helical" evidence="7">
    <location>
        <begin position="65"/>
        <end position="82"/>
    </location>
</feature>
<feature type="domain" description="Mechanosensitive ion channel MscS C-terminal" evidence="9">
    <location>
        <begin position="255"/>
        <end position="341"/>
    </location>
</feature>